<accession>A0ACB0JZH2</accession>
<dbReference type="Proteomes" id="UP001177021">
    <property type="component" value="Unassembled WGS sequence"/>
</dbReference>
<protein>
    <submittedName>
        <fullName evidence="1">Uncharacterized protein</fullName>
    </submittedName>
</protein>
<evidence type="ECO:0000313" key="1">
    <source>
        <dbReference type="EMBL" id="CAJ2649244.1"/>
    </source>
</evidence>
<name>A0ACB0JZH2_TRIPR</name>
<comment type="caution">
    <text evidence="1">The sequence shown here is derived from an EMBL/GenBank/DDBJ whole genome shotgun (WGS) entry which is preliminary data.</text>
</comment>
<keyword evidence="2" id="KW-1185">Reference proteome</keyword>
<proteinExistence type="predicted"/>
<sequence length="154" mass="17008">MMNAYSKIGSTTTTTHKSRSIDFSEFPAPPQTPRSNNTKLDQPPSNHIQQQPNINHNSSPTQTQGQRFGVILGRSCSVSASSPSPSGFQATIKRAFSVTRSSSVTDRYCRIHDQSMSIPSDNEDINIDDAPNNKTNRRGRRGKILKACKRLFGL</sequence>
<evidence type="ECO:0000313" key="2">
    <source>
        <dbReference type="Proteomes" id="UP001177021"/>
    </source>
</evidence>
<organism evidence="1 2">
    <name type="scientific">Trifolium pratense</name>
    <name type="common">Red clover</name>
    <dbReference type="NCBI Taxonomy" id="57577"/>
    <lineage>
        <taxon>Eukaryota</taxon>
        <taxon>Viridiplantae</taxon>
        <taxon>Streptophyta</taxon>
        <taxon>Embryophyta</taxon>
        <taxon>Tracheophyta</taxon>
        <taxon>Spermatophyta</taxon>
        <taxon>Magnoliopsida</taxon>
        <taxon>eudicotyledons</taxon>
        <taxon>Gunneridae</taxon>
        <taxon>Pentapetalae</taxon>
        <taxon>rosids</taxon>
        <taxon>fabids</taxon>
        <taxon>Fabales</taxon>
        <taxon>Fabaceae</taxon>
        <taxon>Papilionoideae</taxon>
        <taxon>50 kb inversion clade</taxon>
        <taxon>NPAAA clade</taxon>
        <taxon>Hologalegina</taxon>
        <taxon>IRL clade</taxon>
        <taxon>Trifolieae</taxon>
        <taxon>Trifolium</taxon>
    </lineage>
</organism>
<dbReference type="EMBL" id="CASHSV030000109">
    <property type="protein sequence ID" value="CAJ2649244.1"/>
    <property type="molecule type" value="Genomic_DNA"/>
</dbReference>
<reference evidence="1" key="1">
    <citation type="submission" date="2023-10" db="EMBL/GenBank/DDBJ databases">
        <authorList>
            <person name="Rodriguez Cubillos JULIANA M."/>
            <person name="De Vega J."/>
        </authorList>
    </citation>
    <scope>NUCLEOTIDE SEQUENCE</scope>
</reference>
<gene>
    <name evidence="1" type="ORF">MILVUS5_LOCUS17411</name>
</gene>